<reference evidence="1 2" key="1">
    <citation type="submission" date="2017-02" db="EMBL/GenBank/DDBJ databases">
        <authorList>
            <person name="Peterson S.W."/>
        </authorList>
    </citation>
    <scope>NUCLEOTIDE SEQUENCE [LARGE SCALE GENOMIC DNA]</scope>
    <source>
        <strain evidence="1 2">42ea</strain>
    </source>
</reference>
<dbReference type="AlphaFoldDB" id="A0A1R4KJE1"/>
<name>A0A1R4KJE1_9LACT</name>
<protein>
    <submittedName>
        <fullName evidence="1">Uncharacterized protein</fullName>
    </submittedName>
</protein>
<evidence type="ECO:0000313" key="1">
    <source>
        <dbReference type="EMBL" id="SJN44471.1"/>
    </source>
</evidence>
<dbReference type="EMBL" id="FUKW01000150">
    <property type="protein sequence ID" value="SJN44471.1"/>
    <property type="molecule type" value="Genomic_DNA"/>
</dbReference>
<proteinExistence type="predicted"/>
<accession>A0A1R4KJE1</accession>
<evidence type="ECO:0000313" key="2">
    <source>
        <dbReference type="Proteomes" id="UP000195611"/>
    </source>
</evidence>
<sequence>MKSRKNISNNIKKENNNILPKKSYLEPEEKGDTTAVRISVEYYEKLREQAFRQKTSIRQLLDEILENSLN</sequence>
<dbReference type="Proteomes" id="UP000195611">
    <property type="component" value="Unassembled WGS sequence"/>
</dbReference>
<dbReference type="RefSeq" id="WP_087060045.1">
    <property type="nucleotide sequence ID" value="NZ_FUKW01000150.1"/>
</dbReference>
<gene>
    <name evidence="1" type="ORF">FM115_10600</name>
</gene>
<organism evidence="1 2">
    <name type="scientific">Marinilactibacillus psychrotolerans 42ea</name>
    <dbReference type="NCBI Taxonomy" id="1255609"/>
    <lineage>
        <taxon>Bacteria</taxon>
        <taxon>Bacillati</taxon>
        <taxon>Bacillota</taxon>
        <taxon>Bacilli</taxon>
        <taxon>Lactobacillales</taxon>
        <taxon>Carnobacteriaceae</taxon>
        <taxon>Marinilactibacillus</taxon>
    </lineage>
</organism>